<dbReference type="SUPFAM" id="SSF109604">
    <property type="entry name" value="HD-domain/PDEase-like"/>
    <property type="match status" value="1"/>
</dbReference>
<gene>
    <name evidence="2" type="ORF">CLV27_1600</name>
</gene>
<keyword evidence="3" id="KW-1185">Reference proteome</keyword>
<comment type="caution">
    <text evidence="2">The sequence shown here is derived from an EMBL/GenBank/DDBJ whole genome shotgun (WGS) entry which is preliminary data.</text>
</comment>
<dbReference type="PANTHER" id="PTHR33525">
    <property type="match status" value="1"/>
</dbReference>
<name>A0A4V6NCW1_9BACT</name>
<dbReference type="OrthoDB" id="9784953at2"/>
<organism evidence="2 3">
    <name type="scientific">Phorcysia thermohydrogeniphila</name>
    <dbReference type="NCBI Taxonomy" id="936138"/>
    <lineage>
        <taxon>Bacteria</taxon>
        <taxon>Pseudomonadati</taxon>
        <taxon>Aquificota</taxon>
        <taxon>Aquificia</taxon>
        <taxon>Desulfurobacteriales</taxon>
        <taxon>Desulfurobacteriaceae</taxon>
        <taxon>Phorcysia</taxon>
    </lineage>
</organism>
<dbReference type="Proteomes" id="UP000295777">
    <property type="component" value="Unassembled WGS sequence"/>
</dbReference>
<dbReference type="EMBL" id="SMFV01000006">
    <property type="protein sequence ID" value="TCK02886.1"/>
    <property type="molecule type" value="Genomic_DNA"/>
</dbReference>
<sequence>MADVERLELNREVMLRLIKALIDGEELDEIANIISMDPNLSARLLKFINSPFFGLRKEIKSIVQTIAYLGYKNLKDYVFVLLTSSFLKSKSRDEIKEILKFAYLMRNMAERIMPEHADEAFMVGILEPVKKEVGEEIREILVKAGVSEQVVNGLLNPDSKLGKLKELAEKLMELCNSLIVEEDVKLPEEFSAFTKEELIEGCLESEKRAQAILSTL</sequence>
<accession>A0A4V6NCW1</accession>
<dbReference type="Gene3D" id="1.10.3210.10">
    <property type="entry name" value="Hypothetical protein af1432"/>
    <property type="match status" value="1"/>
</dbReference>
<dbReference type="Pfam" id="PF08668">
    <property type="entry name" value="HDOD"/>
    <property type="match status" value="1"/>
</dbReference>
<dbReference type="PROSITE" id="PS51833">
    <property type="entry name" value="HDOD"/>
    <property type="match status" value="1"/>
</dbReference>
<dbReference type="PANTHER" id="PTHR33525:SF4">
    <property type="entry name" value="CYCLIC DI-GMP PHOSPHODIESTERASE CDGJ"/>
    <property type="match status" value="1"/>
</dbReference>
<proteinExistence type="predicted"/>
<dbReference type="AlphaFoldDB" id="A0A4V6NCW1"/>
<dbReference type="RefSeq" id="WP_132527564.1">
    <property type="nucleotide sequence ID" value="NZ_SMFV01000006.1"/>
</dbReference>
<evidence type="ECO:0000259" key="1">
    <source>
        <dbReference type="PROSITE" id="PS51833"/>
    </source>
</evidence>
<feature type="domain" description="HDOD" evidence="1">
    <location>
        <begin position="7"/>
        <end position="200"/>
    </location>
</feature>
<evidence type="ECO:0000313" key="2">
    <source>
        <dbReference type="EMBL" id="TCK02886.1"/>
    </source>
</evidence>
<reference evidence="2 3" key="1">
    <citation type="submission" date="2019-03" db="EMBL/GenBank/DDBJ databases">
        <title>Genomic Encyclopedia of Archaeal and Bacterial Type Strains, Phase II (KMG-II): from individual species to whole genera.</title>
        <authorList>
            <person name="Goeker M."/>
        </authorList>
    </citation>
    <scope>NUCLEOTIDE SEQUENCE [LARGE SCALE GENOMIC DNA]</scope>
    <source>
        <strain evidence="2 3">DSM 24425</strain>
    </source>
</reference>
<dbReference type="InterPro" id="IPR052340">
    <property type="entry name" value="RNase_Y/CdgJ"/>
</dbReference>
<evidence type="ECO:0000313" key="3">
    <source>
        <dbReference type="Proteomes" id="UP000295777"/>
    </source>
</evidence>
<protein>
    <submittedName>
        <fullName evidence="2">EAL and modified HD-GYP domain-containing signal transduction protein</fullName>
    </submittedName>
</protein>
<dbReference type="InterPro" id="IPR013976">
    <property type="entry name" value="HDOD"/>
</dbReference>